<dbReference type="AlphaFoldDB" id="A0A2T9YAV6"/>
<sequence length="206" mass="23528">MSQESDIYKRVLSRRNSEFKSAVKLNNRANNIPCVISEHIANQLNYQFPSRIKIENNWNLVYSTDQHGISYKTLLENVENKGAILIAIRDSKDHVFGAFINQPLEKHPNFYGNGTCFLWKIDQENSLRIFKHSKKEDYFILCDPDFFAVGGGNGKFGLWVSSDLLHGNSESCSTFDNLPLSTNNSTINHLNDSSFTIQSIEMWSLV</sequence>
<feature type="domain" description="TLDc" evidence="5">
    <location>
        <begin position="34"/>
        <end position="206"/>
    </location>
</feature>
<dbReference type="GO" id="GO:0006979">
    <property type="term" value="P:response to oxidative stress"/>
    <property type="evidence" value="ECO:0007669"/>
    <property type="project" value="TreeGrafter"/>
</dbReference>
<dbReference type="Proteomes" id="UP000245383">
    <property type="component" value="Unassembled WGS sequence"/>
</dbReference>
<name>A0A2T9YAV6_9FUNG</name>
<comment type="caution">
    <text evidence="6">The sequence shown here is derived from an EMBL/GenBank/DDBJ whole genome shotgun (WGS) entry which is preliminary data.</text>
</comment>
<evidence type="ECO:0000313" key="6">
    <source>
        <dbReference type="EMBL" id="PVU89472.1"/>
    </source>
</evidence>
<dbReference type="GO" id="GO:0005739">
    <property type="term" value="C:mitochondrion"/>
    <property type="evidence" value="ECO:0007669"/>
    <property type="project" value="UniProtKB-SubCell"/>
</dbReference>
<dbReference type="OrthoDB" id="26679at2759"/>
<dbReference type="EMBL" id="MBFR01000312">
    <property type="protein sequence ID" value="PVU89472.1"/>
    <property type="molecule type" value="Genomic_DNA"/>
</dbReference>
<dbReference type="InterPro" id="IPR006571">
    <property type="entry name" value="TLDc_dom"/>
</dbReference>
<dbReference type="PANTHER" id="PTHR23354">
    <property type="entry name" value="NUCLEOLAR PROTEIN 7/ESTROGEN RECEPTOR COACTIVATOR-RELATED"/>
    <property type="match status" value="1"/>
</dbReference>
<dbReference type="GO" id="GO:0005634">
    <property type="term" value="C:nucleus"/>
    <property type="evidence" value="ECO:0007669"/>
    <property type="project" value="TreeGrafter"/>
</dbReference>
<proteinExistence type="inferred from homology"/>
<comment type="subcellular location">
    <subcellularLocation>
        <location evidence="1">Mitochondrion</location>
    </subcellularLocation>
</comment>
<evidence type="ECO:0000259" key="5">
    <source>
        <dbReference type="PROSITE" id="PS51886"/>
    </source>
</evidence>
<evidence type="ECO:0000256" key="2">
    <source>
        <dbReference type="ARBA" id="ARBA00009540"/>
    </source>
</evidence>
<evidence type="ECO:0000256" key="1">
    <source>
        <dbReference type="ARBA" id="ARBA00004173"/>
    </source>
</evidence>
<evidence type="ECO:0000256" key="4">
    <source>
        <dbReference type="ARBA" id="ARBA00040604"/>
    </source>
</evidence>
<gene>
    <name evidence="6" type="ORF">BB561_005331</name>
</gene>
<dbReference type="PANTHER" id="PTHR23354:SF62">
    <property type="entry name" value="MUSTARD, ISOFORM V"/>
    <property type="match status" value="1"/>
</dbReference>
<dbReference type="PROSITE" id="PS51886">
    <property type="entry name" value="TLDC"/>
    <property type="match status" value="1"/>
</dbReference>
<evidence type="ECO:0000313" key="7">
    <source>
        <dbReference type="Proteomes" id="UP000245383"/>
    </source>
</evidence>
<protein>
    <recommendedName>
        <fullName evidence="4">Oxidation resistance protein 1</fullName>
    </recommendedName>
</protein>
<reference evidence="6 7" key="1">
    <citation type="journal article" date="2018" name="MBio">
        <title>Comparative Genomics Reveals the Core Gene Toolbox for the Fungus-Insect Symbiosis.</title>
        <authorList>
            <person name="Wang Y."/>
            <person name="Stata M."/>
            <person name="Wang W."/>
            <person name="Stajich J.E."/>
            <person name="White M.M."/>
            <person name="Moncalvo J.M."/>
        </authorList>
    </citation>
    <scope>NUCLEOTIDE SEQUENCE [LARGE SCALE GENOMIC DNA]</scope>
    <source>
        <strain evidence="6 7">SWE-8-4</strain>
    </source>
</reference>
<evidence type="ECO:0000256" key="3">
    <source>
        <dbReference type="ARBA" id="ARBA00023128"/>
    </source>
</evidence>
<dbReference type="SMART" id="SM00584">
    <property type="entry name" value="TLDc"/>
    <property type="match status" value="1"/>
</dbReference>
<accession>A0A2T9YAV6</accession>
<organism evidence="6 7">
    <name type="scientific">Smittium simulii</name>
    <dbReference type="NCBI Taxonomy" id="133385"/>
    <lineage>
        <taxon>Eukaryota</taxon>
        <taxon>Fungi</taxon>
        <taxon>Fungi incertae sedis</taxon>
        <taxon>Zoopagomycota</taxon>
        <taxon>Kickxellomycotina</taxon>
        <taxon>Harpellomycetes</taxon>
        <taxon>Harpellales</taxon>
        <taxon>Legeriomycetaceae</taxon>
        <taxon>Smittium</taxon>
    </lineage>
</organism>
<keyword evidence="7" id="KW-1185">Reference proteome</keyword>
<dbReference type="Pfam" id="PF07534">
    <property type="entry name" value="TLD"/>
    <property type="match status" value="1"/>
</dbReference>
<keyword evidence="3" id="KW-0496">Mitochondrion</keyword>
<comment type="similarity">
    <text evidence="2">Belongs to the OXR1 family.</text>
</comment>